<protein>
    <recommendedName>
        <fullName evidence="4">F0F1-ATPase subunit Ca2+/Mg2+ transporter</fullName>
    </recommendedName>
</protein>
<dbReference type="AlphaFoldDB" id="A0A1I0IAP0"/>
<evidence type="ECO:0008006" key="4">
    <source>
        <dbReference type="Google" id="ProtNLM"/>
    </source>
</evidence>
<sequence length="71" mass="8307">MNDFYERGREMSLLKMIIISIVLGIAVGYGSGYLLDGRFQPDFFVLFTIITFITLLVREIKKDKRKNTDRE</sequence>
<proteinExistence type="predicted"/>
<evidence type="ECO:0000313" key="3">
    <source>
        <dbReference type="Proteomes" id="UP000199095"/>
    </source>
</evidence>
<feature type="transmembrane region" description="Helical" evidence="1">
    <location>
        <begin position="43"/>
        <end position="60"/>
    </location>
</feature>
<dbReference type="EMBL" id="FOHJ01000011">
    <property type="protein sequence ID" value="SET93110.1"/>
    <property type="molecule type" value="Genomic_DNA"/>
</dbReference>
<dbReference type="Proteomes" id="UP000199095">
    <property type="component" value="Unassembled WGS sequence"/>
</dbReference>
<keyword evidence="1" id="KW-0812">Transmembrane</keyword>
<keyword evidence="3" id="KW-1185">Reference proteome</keyword>
<name>A0A1I0IAP0_9BACI</name>
<dbReference type="STRING" id="237682.SAMN05421676_11153"/>
<organism evidence="2 3">
    <name type="scientific">Salinibacillus kushneri</name>
    <dbReference type="NCBI Taxonomy" id="237682"/>
    <lineage>
        <taxon>Bacteria</taxon>
        <taxon>Bacillati</taxon>
        <taxon>Bacillota</taxon>
        <taxon>Bacilli</taxon>
        <taxon>Bacillales</taxon>
        <taxon>Bacillaceae</taxon>
        <taxon>Salinibacillus</taxon>
    </lineage>
</organism>
<accession>A0A1I0IAP0</accession>
<keyword evidence="1" id="KW-1133">Transmembrane helix</keyword>
<gene>
    <name evidence="2" type="ORF">SAMN05421676_11153</name>
</gene>
<evidence type="ECO:0000256" key="1">
    <source>
        <dbReference type="SAM" id="Phobius"/>
    </source>
</evidence>
<reference evidence="3" key="1">
    <citation type="submission" date="2016-10" db="EMBL/GenBank/DDBJ databases">
        <authorList>
            <person name="Varghese N."/>
            <person name="Submissions S."/>
        </authorList>
    </citation>
    <scope>NUCLEOTIDE SEQUENCE [LARGE SCALE GENOMIC DNA]</scope>
    <source>
        <strain evidence="3">CGMCC 1.3566</strain>
    </source>
</reference>
<evidence type="ECO:0000313" key="2">
    <source>
        <dbReference type="EMBL" id="SET93110.1"/>
    </source>
</evidence>
<feature type="transmembrane region" description="Helical" evidence="1">
    <location>
        <begin position="12"/>
        <end position="31"/>
    </location>
</feature>
<keyword evidence="1" id="KW-0472">Membrane</keyword>